<dbReference type="OrthoDB" id="424302at2759"/>
<feature type="binding site" evidence="7">
    <location>
        <position position="216"/>
    </location>
    <ligand>
        <name>Zn(2+)</name>
        <dbReference type="ChEBI" id="CHEBI:29105"/>
    </ligand>
</feature>
<sequence>MTHARVFKDKSLLVGPREVSVSDSCFDMRLSSQICIKSNSVDDTSSQLAMISTAHEENCKQATHPNEPSEADNQSEAPYGYMKNKMSDFDKKCRRIAELIAHSKTLVAFTGAGISTSTGLPDYRGENGIRTSRKRKQPNQNTDLNHLVPSKTHMALVELHRIGLLHHVISQNIDNLHLKSGLSASVLTEVHGNATHAICETCEKVYMCNFPWNGLCNDRKCESSRRSIEQRIRARTRHGNGRLRRHVISFDQPLGDIDCAIEKCEEADVALVLGTSLRVEPFCEMAGEFADSLVIVNLQKTTTKLDRRAEVSGVRLYADCDTVMEKVMQYVMKDATYQIPSWQGQHASDFFVPEREERTLNDFLTGKTSCT</sequence>
<evidence type="ECO:0000256" key="6">
    <source>
        <dbReference type="ARBA" id="ARBA00038170"/>
    </source>
</evidence>
<dbReference type="PANTHER" id="PTHR11085">
    <property type="entry name" value="NAD-DEPENDENT PROTEIN DEACYLASE SIRTUIN-5, MITOCHONDRIAL-RELATED"/>
    <property type="match status" value="1"/>
</dbReference>
<dbReference type="SUPFAM" id="SSF52467">
    <property type="entry name" value="DHS-like NAD/FAD-binding domain"/>
    <property type="match status" value="1"/>
</dbReference>
<dbReference type="Gene3D" id="2.20.28.200">
    <property type="match status" value="1"/>
</dbReference>
<evidence type="ECO:0000256" key="1">
    <source>
        <dbReference type="ARBA" id="ARBA00012928"/>
    </source>
</evidence>
<protein>
    <recommendedName>
        <fullName evidence="1">protein acetyllysine N-acetyltransferase</fullName>
        <ecNumber evidence="1">2.3.1.286</ecNumber>
    </recommendedName>
</protein>
<evidence type="ECO:0000256" key="5">
    <source>
        <dbReference type="ARBA" id="ARBA00023027"/>
    </source>
</evidence>
<feature type="binding site" evidence="7">
    <location>
        <position position="199"/>
    </location>
    <ligand>
        <name>Zn(2+)</name>
        <dbReference type="ChEBI" id="CHEBI:29105"/>
    </ligand>
</feature>
<dbReference type="GO" id="GO:0070403">
    <property type="term" value="F:NAD+ binding"/>
    <property type="evidence" value="ECO:0007669"/>
    <property type="project" value="InterPro"/>
</dbReference>
<comment type="similarity">
    <text evidence="6">Belongs to the sirtuin family. Class IV subfamily.</text>
</comment>
<name>A0A024GQK6_9STRA</name>
<evidence type="ECO:0000313" key="10">
    <source>
        <dbReference type="EMBL" id="CCI49185.1"/>
    </source>
</evidence>
<dbReference type="Gene3D" id="3.40.50.1220">
    <property type="entry name" value="TPP-binding domain"/>
    <property type="match status" value="1"/>
</dbReference>
<feature type="domain" description="Deacetylase sirtuin-type" evidence="9">
    <location>
        <begin position="86"/>
        <end position="334"/>
    </location>
</feature>
<keyword evidence="11" id="KW-1185">Reference proteome</keyword>
<dbReference type="InterPro" id="IPR050134">
    <property type="entry name" value="NAD-dep_sirtuin_deacylases"/>
</dbReference>
<feature type="active site" description="Proton acceptor" evidence="7">
    <location>
        <position position="191"/>
    </location>
</feature>
<dbReference type="EMBL" id="CAIX01000280">
    <property type="protein sequence ID" value="CCI49185.1"/>
    <property type="molecule type" value="Genomic_DNA"/>
</dbReference>
<feature type="region of interest" description="Disordered" evidence="8">
    <location>
        <begin position="59"/>
        <end position="80"/>
    </location>
</feature>
<dbReference type="InterPro" id="IPR026590">
    <property type="entry name" value="Ssirtuin_cat_dom"/>
</dbReference>
<keyword evidence="4 7" id="KW-0862">Zinc</keyword>
<dbReference type="InterPro" id="IPR003000">
    <property type="entry name" value="Sirtuin"/>
</dbReference>
<evidence type="ECO:0000256" key="4">
    <source>
        <dbReference type="ARBA" id="ARBA00022833"/>
    </source>
</evidence>
<evidence type="ECO:0000259" key="9">
    <source>
        <dbReference type="PROSITE" id="PS50305"/>
    </source>
</evidence>
<accession>A0A024GQK6</accession>
<evidence type="ECO:0000256" key="8">
    <source>
        <dbReference type="SAM" id="MobiDB-lite"/>
    </source>
</evidence>
<evidence type="ECO:0000313" key="11">
    <source>
        <dbReference type="Proteomes" id="UP000053237"/>
    </source>
</evidence>
<dbReference type="Pfam" id="PF02146">
    <property type="entry name" value="SIR2"/>
    <property type="match status" value="1"/>
</dbReference>
<organism evidence="10 11">
    <name type="scientific">Albugo candida</name>
    <dbReference type="NCBI Taxonomy" id="65357"/>
    <lineage>
        <taxon>Eukaryota</taxon>
        <taxon>Sar</taxon>
        <taxon>Stramenopiles</taxon>
        <taxon>Oomycota</taxon>
        <taxon>Peronosporomycetes</taxon>
        <taxon>Albuginales</taxon>
        <taxon>Albuginaceae</taxon>
        <taxon>Albugo</taxon>
    </lineage>
</organism>
<dbReference type="InterPro" id="IPR029035">
    <property type="entry name" value="DHS-like_NAD/FAD-binding_dom"/>
</dbReference>
<dbReference type="STRING" id="65357.A0A024GQK6"/>
<reference evidence="10 11" key="1">
    <citation type="submission" date="2012-05" db="EMBL/GenBank/DDBJ databases">
        <title>Recombination and specialization in a pathogen metapopulation.</title>
        <authorList>
            <person name="Gardiner A."/>
            <person name="Kemen E."/>
            <person name="Schultz-Larsen T."/>
            <person name="MacLean D."/>
            <person name="Van Oosterhout C."/>
            <person name="Jones J.D.G."/>
        </authorList>
    </citation>
    <scope>NUCLEOTIDE SEQUENCE [LARGE SCALE GENOMIC DNA]</scope>
    <source>
        <strain evidence="10 11">Ac Nc2</strain>
    </source>
</reference>
<gene>
    <name evidence="10" type="ORF">BN9_104670</name>
</gene>
<dbReference type="PANTHER" id="PTHR11085:SF12">
    <property type="entry name" value="NAD-DEPENDENT PROTEIN DEACYLASE SIRTUIN-6"/>
    <property type="match status" value="1"/>
</dbReference>
<feature type="region of interest" description="Disordered" evidence="8">
    <location>
        <begin position="120"/>
        <end position="142"/>
    </location>
</feature>
<evidence type="ECO:0000256" key="3">
    <source>
        <dbReference type="ARBA" id="ARBA00022723"/>
    </source>
</evidence>
<dbReference type="PROSITE" id="PS50305">
    <property type="entry name" value="SIRTUIN"/>
    <property type="match status" value="1"/>
</dbReference>
<proteinExistence type="inferred from homology"/>
<keyword evidence="3 7" id="KW-0479">Metal-binding</keyword>
<dbReference type="InParanoid" id="A0A024GQK6"/>
<keyword evidence="5" id="KW-0520">NAD</keyword>
<feature type="compositionally biased region" description="Polar residues" evidence="8">
    <location>
        <begin position="60"/>
        <end position="76"/>
    </location>
</feature>
<evidence type="ECO:0000256" key="2">
    <source>
        <dbReference type="ARBA" id="ARBA00022679"/>
    </source>
</evidence>
<comment type="caution">
    <text evidence="10">The sequence shown here is derived from an EMBL/GenBank/DDBJ whole genome shotgun (WGS) entry which is preliminary data.</text>
</comment>
<dbReference type="GO" id="GO:0005634">
    <property type="term" value="C:nucleus"/>
    <property type="evidence" value="ECO:0007669"/>
    <property type="project" value="TreeGrafter"/>
</dbReference>
<dbReference type="GO" id="GO:0003714">
    <property type="term" value="F:transcription corepressor activity"/>
    <property type="evidence" value="ECO:0007669"/>
    <property type="project" value="TreeGrafter"/>
</dbReference>
<keyword evidence="2" id="KW-0808">Transferase</keyword>
<dbReference type="GO" id="GO:0000122">
    <property type="term" value="P:negative regulation of transcription by RNA polymerase II"/>
    <property type="evidence" value="ECO:0007669"/>
    <property type="project" value="TreeGrafter"/>
</dbReference>
<dbReference type="Proteomes" id="UP000053237">
    <property type="component" value="Unassembled WGS sequence"/>
</dbReference>
<dbReference type="GO" id="GO:0017136">
    <property type="term" value="F:histone deacetylase activity, NAD-dependent"/>
    <property type="evidence" value="ECO:0007669"/>
    <property type="project" value="TreeGrafter"/>
</dbReference>
<feature type="binding site" evidence="7">
    <location>
        <position position="202"/>
    </location>
    <ligand>
        <name>Zn(2+)</name>
        <dbReference type="ChEBI" id="CHEBI:29105"/>
    </ligand>
</feature>
<dbReference type="AlphaFoldDB" id="A0A024GQK6"/>
<dbReference type="EC" id="2.3.1.286" evidence="1"/>
<dbReference type="GO" id="GO:0046872">
    <property type="term" value="F:metal ion binding"/>
    <property type="evidence" value="ECO:0007669"/>
    <property type="project" value="UniProtKB-KW"/>
</dbReference>
<feature type="binding site" evidence="7">
    <location>
        <position position="221"/>
    </location>
    <ligand>
        <name>Zn(2+)</name>
        <dbReference type="ChEBI" id="CHEBI:29105"/>
    </ligand>
</feature>
<evidence type="ECO:0000256" key="7">
    <source>
        <dbReference type="PROSITE-ProRule" id="PRU00236"/>
    </source>
</evidence>